<dbReference type="Gene3D" id="1.10.3720.10">
    <property type="entry name" value="MetI-like"/>
    <property type="match status" value="2"/>
</dbReference>
<evidence type="ECO:0000259" key="10">
    <source>
        <dbReference type="PROSITE" id="PS50928"/>
    </source>
</evidence>
<feature type="transmembrane region" description="Helical" evidence="9">
    <location>
        <begin position="127"/>
        <end position="145"/>
    </location>
</feature>
<evidence type="ECO:0000256" key="1">
    <source>
        <dbReference type="ARBA" id="ARBA00004651"/>
    </source>
</evidence>
<feature type="transmembrane region" description="Helical" evidence="9">
    <location>
        <begin position="367"/>
        <end position="392"/>
    </location>
</feature>
<gene>
    <name evidence="11" type="primary">pstA</name>
    <name evidence="11" type="ORF">C5T88_04255</name>
</gene>
<feature type="transmembrane region" description="Helical" evidence="9">
    <location>
        <begin position="287"/>
        <end position="312"/>
    </location>
</feature>
<keyword evidence="6 9" id="KW-0812">Transmembrane</keyword>
<dbReference type="InterPro" id="IPR000515">
    <property type="entry name" value="MetI-like"/>
</dbReference>
<accession>A0A2S0NL50</accession>
<feature type="transmembrane region" description="Helical" evidence="9">
    <location>
        <begin position="412"/>
        <end position="437"/>
    </location>
</feature>
<dbReference type="RefSeq" id="WP_303662294.1">
    <property type="nucleotide sequence ID" value="NZ_CP027019.1"/>
</dbReference>
<dbReference type="InterPro" id="IPR035906">
    <property type="entry name" value="MetI-like_sf"/>
</dbReference>
<evidence type="ECO:0000256" key="5">
    <source>
        <dbReference type="ARBA" id="ARBA00022592"/>
    </source>
</evidence>
<dbReference type="PANTHER" id="PTHR30425">
    <property type="entry name" value="PHOSPHATE TRANSPORT SYSTEM PERMEASE PROTEIN PST"/>
    <property type="match status" value="1"/>
</dbReference>
<feature type="domain" description="ABC transmembrane type-1" evidence="10">
    <location>
        <begin position="90"/>
        <end position="306"/>
    </location>
</feature>
<dbReference type="PROSITE" id="PS50928">
    <property type="entry name" value="ABC_TM1"/>
    <property type="match status" value="2"/>
</dbReference>
<evidence type="ECO:0000313" key="12">
    <source>
        <dbReference type="Proteomes" id="UP000239250"/>
    </source>
</evidence>
<feature type="transmembrane region" description="Helical" evidence="9">
    <location>
        <begin position="165"/>
        <end position="188"/>
    </location>
</feature>
<dbReference type="InterPro" id="IPR051124">
    <property type="entry name" value="Phosphate_Transport_Permease"/>
</dbReference>
<evidence type="ECO:0000256" key="2">
    <source>
        <dbReference type="ARBA" id="ARBA00007069"/>
    </source>
</evidence>
<proteinExistence type="inferred from homology"/>
<comment type="subcellular location">
    <subcellularLocation>
        <location evidence="1 9">Cell membrane</location>
        <topology evidence="1 9">Multi-pass membrane protein</topology>
    </subcellularLocation>
</comment>
<feature type="transmembrane region" description="Helical" evidence="9">
    <location>
        <begin position="458"/>
        <end position="481"/>
    </location>
</feature>
<sequence length="704" mass="77724">MFKFKKKNDDFKVFPARVPKIKTSNAERSVKGTVYLLTVAVLLILMVLVVFVVAKSTTIFKNIGFLDFIFNGNWDPTNKVNPSYGIGTIIFMTLVLLALTMLFAVPITIFSTLFISEYLSKRTQKMVMTIVKLLAGIPSIVFGLFAREQIGWLCRMMGAPSNDNLMVAVITMTFMAVPTMVSLSYNAVQSVPSTYRFAALSLGVTKEQTTFGIIRKSVNTKIISAIIMGMSRVIGETMAIMMIAGNSVGGFDTTSGLGGFLFSSVRTLAGTIGIEILEASGKNHQSALYAIGLILFFLVFVINLIILSLSNFETFKINRKIKHEEKLAKADKIKPLKITKRYDDYQLTSFVKFHSQNKIFKNIHSSIMLLLMWTSTAIIVMFTFWIIGTVAVKGLAGLQYGEAFVSINDQGGIIAALFTTLLLIAATLLFAIPLGLATAIYLSEYARQSSLITKSFRFIINLFASTPSIIFGIFGLSFFIVIMKLPFSVLAAALTMTIVVLPMLISNFEDALTSVPLGHKESAAALGLNKIKILFKITLPNAMEGIITAILLSMAKIIGESAPIYLTLGTAIRMPSEGFLSTGATLTTGIYMIAAGGGVGESEYIAYLMSLTTIILVLTLNLASSKLSSSILRTTHAIHFEGIKNFIKWWKNFSLKHSWNNFIRTGKRRWNKVKFKLSKENIVNKYNGSKQRRANIKRIKMEDE</sequence>
<keyword evidence="5" id="KW-0592">Phosphate transport</keyword>
<dbReference type="GO" id="GO:0005886">
    <property type="term" value="C:plasma membrane"/>
    <property type="evidence" value="ECO:0007669"/>
    <property type="project" value="UniProtKB-SubCell"/>
</dbReference>
<dbReference type="SUPFAM" id="SSF161098">
    <property type="entry name" value="MetI-like"/>
    <property type="match status" value="2"/>
</dbReference>
<feature type="transmembrane region" description="Helical" evidence="9">
    <location>
        <begin position="487"/>
        <end position="505"/>
    </location>
</feature>
<feature type="transmembrane region" description="Helical" evidence="9">
    <location>
        <begin position="604"/>
        <end position="623"/>
    </location>
</feature>
<evidence type="ECO:0000256" key="3">
    <source>
        <dbReference type="ARBA" id="ARBA00022448"/>
    </source>
</evidence>
<evidence type="ECO:0000256" key="9">
    <source>
        <dbReference type="RuleBase" id="RU363043"/>
    </source>
</evidence>
<keyword evidence="7 9" id="KW-1133">Transmembrane helix</keyword>
<dbReference type="GO" id="GO:0005315">
    <property type="term" value="F:phosphate transmembrane transporter activity"/>
    <property type="evidence" value="ECO:0007669"/>
    <property type="project" value="InterPro"/>
</dbReference>
<evidence type="ECO:0000313" key="11">
    <source>
        <dbReference type="EMBL" id="AVP49753.1"/>
    </source>
</evidence>
<dbReference type="Proteomes" id="UP000239250">
    <property type="component" value="Chromosome"/>
</dbReference>
<keyword evidence="3" id="KW-0813">Transport</keyword>
<evidence type="ECO:0000256" key="6">
    <source>
        <dbReference type="ARBA" id="ARBA00022692"/>
    </source>
</evidence>
<evidence type="ECO:0000256" key="8">
    <source>
        <dbReference type="ARBA" id="ARBA00023136"/>
    </source>
</evidence>
<dbReference type="NCBIfam" id="TIGR00974">
    <property type="entry name" value="3a0107s02c"/>
    <property type="match status" value="1"/>
</dbReference>
<evidence type="ECO:0000256" key="7">
    <source>
        <dbReference type="ARBA" id="ARBA00022989"/>
    </source>
</evidence>
<dbReference type="PANTHER" id="PTHR30425:SF1">
    <property type="entry name" value="PHOSPHATE TRANSPORT SYSTEM PERMEASE PROTEIN PSTC"/>
    <property type="match status" value="1"/>
</dbReference>
<dbReference type="GO" id="GO:0035435">
    <property type="term" value="P:phosphate ion transmembrane transport"/>
    <property type="evidence" value="ECO:0007669"/>
    <property type="project" value="InterPro"/>
</dbReference>
<organism evidence="11 12">
    <name type="scientific">Williamsoniiplasma luminosum</name>
    <dbReference type="NCBI Taxonomy" id="214888"/>
    <lineage>
        <taxon>Bacteria</taxon>
        <taxon>Bacillati</taxon>
        <taxon>Mycoplasmatota</taxon>
        <taxon>Mollicutes</taxon>
        <taxon>Entomoplasmatales</taxon>
        <taxon>Williamsoniiplasma</taxon>
    </lineage>
</organism>
<feature type="domain" description="ABC transmembrane type-1" evidence="10">
    <location>
        <begin position="417"/>
        <end position="624"/>
    </location>
</feature>
<protein>
    <recommendedName>
        <fullName evidence="9">Phosphate transport system permease protein PstA</fullName>
    </recommendedName>
</protein>
<comment type="similarity">
    <text evidence="2 9">Belongs to the binding-protein-dependent transport system permease family. CysTW subfamily.</text>
</comment>
<feature type="transmembrane region" description="Helical" evidence="9">
    <location>
        <begin position="34"/>
        <end position="54"/>
    </location>
</feature>
<keyword evidence="8 9" id="KW-0472">Membrane</keyword>
<dbReference type="CDD" id="cd06261">
    <property type="entry name" value="TM_PBP2"/>
    <property type="match status" value="2"/>
</dbReference>
<feature type="transmembrane region" description="Helical" evidence="9">
    <location>
        <begin position="578"/>
        <end position="598"/>
    </location>
</feature>
<reference evidence="12" key="1">
    <citation type="submission" date="2018-02" db="EMBL/GenBank/DDBJ databases">
        <title>Firefly genomes illuminate parallel origins of bioluminescence in beetles.</title>
        <authorList>
            <person name="Fallon T.R."/>
            <person name="Lower S.E.S."/>
            <person name="Behringer M."/>
            <person name="Weng J.-K."/>
        </authorList>
    </citation>
    <scope>NUCLEOTIDE SEQUENCE [LARGE SCALE GENOMIC DNA]</scope>
</reference>
<evidence type="ECO:0000256" key="4">
    <source>
        <dbReference type="ARBA" id="ARBA00022475"/>
    </source>
</evidence>
<dbReference type="InterPro" id="IPR005672">
    <property type="entry name" value="Phosphate_PstA"/>
</dbReference>
<feature type="transmembrane region" description="Helical" evidence="9">
    <location>
        <begin position="84"/>
        <end position="115"/>
    </location>
</feature>
<keyword evidence="4 9" id="KW-1003">Cell membrane</keyword>
<dbReference type="Pfam" id="PF00528">
    <property type="entry name" value="BPD_transp_1"/>
    <property type="match status" value="2"/>
</dbReference>
<feature type="transmembrane region" description="Helical" evidence="9">
    <location>
        <begin position="222"/>
        <end position="244"/>
    </location>
</feature>
<dbReference type="AlphaFoldDB" id="A0A2S0NL50"/>
<name>A0A2S0NL50_9MOLU</name>
<dbReference type="EMBL" id="CP027019">
    <property type="protein sequence ID" value="AVP49753.1"/>
    <property type="molecule type" value="Genomic_DNA"/>
</dbReference>